<dbReference type="PANTHER" id="PTHR34472:SF1">
    <property type="entry name" value="SULFUR CARRIER PROTEIN THIS"/>
    <property type="match status" value="1"/>
</dbReference>
<dbReference type="InterPro" id="IPR016155">
    <property type="entry name" value="Mopterin_synth/thiamin_S_b"/>
</dbReference>
<dbReference type="eggNOG" id="COG2104">
    <property type="taxonomic scope" value="Bacteria"/>
</dbReference>
<evidence type="ECO:0000313" key="1">
    <source>
        <dbReference type="EMBL" id="ACB95785.1"/>
    </source>
</evidence>
<dbReference type="STRING" id="395963.Bind_2165"/>
<dbReference type="PANTHER" id="PTHR34472">
    <property type="entry name" value="SULFUR CARRIER PROTEIN THIS"/>
    <property type="match status" value="1"/>
</dbReference>
<reference evidence="2" key="1">
    <citation type="submission" date="2008-03" db="EMBL/GenBank/DDBJ databases">
        <title>Complete sequence of chromosome of Beijerinckia indica subsp. indica ATCC 9039.</title>
        <authorList>
            <consortium name="US DOE Joint Genome Institute"/>
            <person name="Copeland A."/>
            <person name="Lucas S."/>
            <person name="Lapidus A."/>
            <person name="Glavina del Rio T."/>
            <person name="Dalin E."/>
            <person name="Tice H."/>
            <person name="Bruce D."/>
            <person name="Goodwin L."/>
            <person name="Pitluck S."/>
            <person name="LaButti K."/>
            <person name="Schmutz J."/>
            <person name="Larimer F."/>
            <person name="Land M."/>
            <person name="Hauser L."/>
            <person name="Kyrpides N."/>
            <person name="Mikhailova N."/>
            <person name="Dunfield P.F."/>
            <person name="Dedysh S.N."/>
            <person name="Liesack W."/>
            <person name="Saw J.H."/>
            <person name="Alam M."/>
            <person name="Chen Y."/>
            <person name="Murrell J.C."/>
            <person name="Richardson P."/>
        </authorList>
    </citation>
    <scope>NUCLEOTIDE SEQUENCE [LARGE SCALE GENOMIC DNA]</scope>
    <source>
        <strain evidence="2">ATCC 9039 / DSM 1715 / NCIMB 8712</strain>
    </source>
</reference>
<evidence type="ECO:0000313" key="2">
    <source>
        <dbReference type="Proteomes" id="UP000001695"/>
    </source>
</evidence>
<protein>
    <submittedName>
        <fullName evidence="1">Thiamine biosynthesis protein ThiS</fullName>
    </submittedName>
</protein>
<dbReference type="Proteomes" id="UP000001695">
    <property type="component" value="Chromosome"/>
</dbReference>
<keyword evidence="2" id="KW-1185">Reference proteome</keyword>
<dbReference type="EMBL" id="CP001016">
    <property type="protein sequence ID" value="ACB95785.1"/>
    <property type="molecule type" value="Genomic_DNA"/>
</dbReference>
<dbReference type="RefSeq" id="WP_012385141.1">
    <property type="nucleotide sequence ID" value="NC_010581.1"/>
</dbReference>
<dbReference type="KEGG" id="bid:Bind_2165"/>
<accession>B2IGM4</accession>
<dbReference type="HOGENOM" id="CLU_174611_2_0_5"/>
<proteinExistence type="predicted"/>
<gene>
    <name evidence="1" type="ordered locus">Bind_2165</name>
</gene>
<dbReference type="InterPro" id="IPR010035">
    <property type="entry name" value="Thi_S"/>
</dbReference>
<reference evidence="1 2" key="2">
    <citation type="journal article" date="2010" name="J. Bacteriol.">
        <title>Complete genome sequence of Beijerinckia indica subsp. indica.</title>
        <authorList>
            <person name="Tamas I."/>
            <person name="Dedysh S.N."/>
            <person name="Liesack W."/>
            <person name="Stott M.B."/>
            <person name="Alam M."/>
            <person name="Murrell J.C."/>
            <person name="Dunfield P.F."/>
        </authorList>
    </citation>
    <scope>NUCLEOTIDE SEQUENCE [LARGE SCALE GENOMIC DNA]</scope>
    <source>
        <strain evidence="2">ATCC 9039 / DSM 1715 / NCIMB 8712</strain>
    </source>
</reference>
<dbReference type="Gene3D" id="3.10.20.30">
    <property type="match status" value="1"/>
</dbReference>
<dbReference type="InterPro" id="IPR003749">
    <property type="entry name" value="ThiS/MoaD-like"/>
</dbReference>
<dbReference type="AlphaFoldDB" id="B2IGM4"/>
<dbReference type="InterPro" id="IPR012675">
    <property type="entry name" value="Beta-grasp_dom_sf"/>
</dbReference>
<name>B2IGM4_BEII9</name>
<dbReference type="NCBIfam" id="TIGR01683">
    <property type="entry name" value="thiS"/>
    <property type="match status" value="1"/>
</dbReference>
<dbReference type="CDD" id="cd00565">
    <property type="entry name" value="Ubl_ThiS"/>
    <property type="match status" value="1"/>
</dbReference>
<sequence length="65" mass="7204">MQIRVNGKELEVTAATLDTLLNELDFVETLVATAVNQNFVRRDQRATTSLQEGDSVEILMPRQGG</sequence>
<organism evidence="1 2">
    <name type="scientific">Beijerinckia indica subsp. indica (strain ATCC 9039 / DSM 1715 / NCIMB 8712)</name>
    <dbReference type="NCBI Taxonomy" id="395963"/>
    <lineage>
        <taxon>Bacteria</taxon>
        <taxon>Pseudomonadati</taxon>
        <taxon>Pseudomonadota</taxon>
        <taxon>Alphaproteobacteria</taxon>
        <taxon>Hyphomicrobiales</taxon>
        <taxon>Beijerinckiaceae</taxon>
        <taxon>Beijerinckia</taxon>
    </lineage>
</organism>
<dbReference type="OrthoDB" id="197113at2"/>
<dbReference type="SUPFAM" id="SSF54285">
    <property type="entry name" value="MoaD/ThiS"/>
    <property type="match status" value="1"/>
</dbReference>
<dbReference type="Pfam" id="PF02597">
    <property type="entry name" value="ThiS"/>
    <property type="match status" value="1"/>
</dbReference>